<dbReference type="EMBL" id="CP020559">
    <property type="protein sequence ID" value="ARE87670.1"/>
    <property type="molecule type" value="Genomic_DNA"/>
</dbReference>
<dbReference type="KEGG" id="cfm:BJL90_15635"/>
<evidence type="ECO:0000313" key="1">
    <source>
        <dbReference type="EMBL" id="AOY77153.1"/>
    </source>
</evidence>
<dbReference type="Proteomes" id="UP000192478">
    <property type="component" value="Chromosome"/>
</dbReference>
<gene>
    <name evidence="1" type="ORF">BJL90_15635</name>
    <name evidence="2" type="ORF">CLFO_20700</name>
</gene>
<organism evidence="2 4">
    <name type="scientific">Clostridium formicaceticum</name>
    <dbReference type="NCBI Taxonomy" id="1497"/>
    <lineage>
        <taxon>Bacteria</taxon>
        <taxon>Bacillati</taxon>
        <taxon>Bacillota</taxon>
        <taxon>Clostridia</taxon>
        <taxon>Eubacteriales</taxon>
        <taxon>Clostridiaceae</taxon>
        <taxon>Clostridium</taxon>
    </lineage>
</organism>
<dbReference type="Proteomes" id="UP000177894">
    <property type="component" value="Chromosome"/>
</dbReference>
<accession>A0AAC9RLT3</accession>
<keyword evidence="3" id="KW-1185">Reference proteome</keyword>
<name>A0AAC9RLT3_9CLOT</name>
<evidence type="ECO:0000313" key="3">
    <source>
        <dbReference type="Proteomes" id="UP000177894"/>
    </source>
</evidence>
<sequence>MDKKHIHINNLVSIAKRKELEILSNIHYKNFFHPKDRIRIKHTCGKLNTLKIKDFLKYVCTCEPDTNNKISRICTLCEKPHRVRSQLCSSCNEKKKEVEVSIRKLVYLKEYYNV</sequence>
<evidence type="ECO:0000313" key="2">
    <source>
        <dbReference type="EMBL" id="ARE87670.1"/>
    </source>
</evidence>
<dbReference type="AlphaFoldDB" id="A0AAC9RLT3"/>
<reference evidence="2 4" key="2">
    <citation type="submission" date="2017-03" db="EMBL/GenBank/DDBJ databases">
        <title>Complete sequence of Clostridium formicaceticum DSM 92.</title>
        <authorList>
            <person name="Poehlein A."/>
            <person name="Karl M."/>
            <person name="Bengelsdorf F.R."/>
            <person name="Duerre P."/>
            <person name="Daniel R."/>
        </authorList>
    </citation>
    <scope>NUCLEOTIDE SEQUENCE [LARGE SCALE GENOMIC DNA]</scope>
    <source>
        <strain evidence="2 4">DSM 92</strain>
    </source>
</reference>
<reference evidence="1 3" key="1">
    <citation type="submission" date="2016-10" db="EMBL/GenBank/DDBJ databases">
        <title>Complete Genome Sequence of Acetogen Clostridium formicoaceticum ATCC 27076.</title>
        <authorList>
            <person name="Bao T."/>
            <person name="Cheng C."/>
            <person name="Zhao J."/>
            <person name="Yang S.-T."/>
            <person name="Wang J."/>
            <person name="Wang M."/>
        </authorList>
    </citation>
    <scope>NUCLEOTIDE SEQUENCE [LARGE SCALE GENOMIC DNA]</scope>
    <source>
        <strain evidence="1 3">ATCC 27076</strain>
    </source>
</reference>
<protein>
    <submittedName>
        <fullName evidence="2">Uncharacterized protein</fullName>
    </submittedName>
</protein>
<evidence type="ECO:0000313" key="4">
    <source>
        <dbReference type="Proteomes" id="UP000192478"/>
    </source>
</evidence>
<dbReference type="EMBL" id="CP017603">
    <property type="protein sequence ID" value="AOY77153.1"/>
    <property type="molecule type" value="Genomic_DNA"/>
</dbReference>
<proteinExistence type="predicted"/>